<dbReference type="InterPro" id="IPR019887">
    <property type="entry name" value="Tscrpt_reg_AsnC/Lrp_C"/>
</dbReference>
<dbReference type="InterPro" id="IPR036388">
    <property type="entry name" value="WH-like_DNA-bd_sf"/>
</dbReference>
<gene>
    <name evidence="5" type="ORF">BSZ18_20585</name>
</gene>
<keyword evidence="3" id="KW-0804">Transcription</keyword>
<evidence type="ECO:0000256" key="1">
    <source>
        <dbReference type="ARBA" id="ARBA00023015"/>
    </source>
</evidence>
<dbReference type="Pfam" id="PF01037">
    <property type="entry name" value="AsnC_trans_reg"/>
    <property type="match status" value="1"/>
</dbReference>
<dbReference type="PROSITE" id="PS50956">
    <property type="entry name" value="HTH_ASNC_2"/>
    <property type="match status" value="1"/>
</dbReference>
<dbReference type="GO" id="GO:0043565">
    <property type="term" value="F:sequence-specific DNA binding"/>
    <property type="evidence" value="ECO:0007669"/>
    <property type="project" value="InterPro"/>
</dbReference>
<keyword evidence="1" id="KW-0805">Transcription regulation</keyword>
<dbReference type="EMBL" id="NAFI01000177">
    <property type="protein sequence ID" value="OSJ06977.1"/>
    <property type="molecule type" value="Genomic_DNA"/>
</dbReference>
<proteinExistence type="predicted"/>
<comment type="caution">
    <text evidence="5">The sequence shown here is derived from an EMBL/GenBank/DDBJ whole genome shotgun (WGS) entry which is preliminary data.</text>
</comment>
<feature type="domain" description="HTH asnC-type" evidence="4">
    <location>
        <begin position="29"/>
        <end position="90"/>
    </location>
</feature>
<organism evidence="5 6">
    <name type="scientific">Bradyrhizobium canariense</name>
    <dbReference type="NCBI Taxonomy" id="255045"/>
    <lineage>
        <taxon>Bacteria</taxon>
        <taxon>Pseudomonadati</taxon>
        <taxon>Pseudomonadota</taxon>
        <taxon>Alphaproteobacteria</taxon>
        <taxon>Hyphomicrobiales</taxon>
        <taxon>Nitrobacteraceae</taxon>
        <taxon>Bradyrhizobium</taxon>
    </lineage>
</organism>
<dbReference type="SUPFAM" id="SSF46785">
    <property type="entry name" value="Winged helix' DNA-binding domain"/>
    <property type="match status" value="1"/>
</dbReference>
<name>A0A1X3F8A3_9BRAD</name>
<dbReference type="InterPro" id="IPR011008">
    <property type="entry name" value="Dimeric_a/b-barrel"/>
</dbReference>
<accession>A0A1X3F8A3</accession>
<reference evidence="5 6" key="1">
    <citation type="submission" date="2017-03" db="EMBL/GenBank/DDBJ databases">
        <title>Whole genome sequences of fourteen strains of Bradyrhizobium canariense and one strain of Bradyrhizobium japonicum isolated from Lupinus (Papilionoideae: Genisteae) species in Algeria.</title>
        <authorList>
            <person name="Crovadore J."/>
            <person name="Chekireb D."/>
            <person name="Brachmann A."/>
            <person name="Chablais R."/>
            <person name="Cochard B."/>
            <person name="Lefort F."/>
        </authorList>
    </citation>
    <scope>NUCLEOTIDE SEQUENCE [LARGE SCALE GENOMIC DNA]</scope>
    <source>
        <strain evidence="5 6">UBMA195</strain>
    </source>
</reference>
<evidence type="ECO:0000256" key="2">
    <source>
        <dbReference type="ARBA" id="ARBA00023125"/>
    </source>
</evidence>
<dbReference type="Pfam" id="PF13412">
    <property type="entry name" value="HTH_24"/>
    <property type="match status" value="1"/>
</dbReference>
<dbReference type="Gene3D" id="1.10.10.10">
    <property type="entry name" value="Winged helix-like DNA-binding domain superfamily/Winged helix DNA-binding domain"/>
    <property type="match status" value="1"/>
</dbReference>
<sequence length="185" mass="20282">MQISASFGLPAPVSGAQTPFHAGNETLALDRKDLAILAELTTNARASHTELAHKVGLSSTALARRQKALQDDGYIQGYQATLDLAQFGLTTTVLVRIALESQSDEALKAFEAEVVKCPSVVRCFLMSGTDDYILIVLARDIQDFERIHRMELSRLPRVARVQSSFALREVVDRAVPNVVFGEAKR</sequence>
<dbReference type="Proteomes" id="UP000193553">
    <property type="component" value="Unassembled WGS sequence"/>
</dbReference>
<dbReference type="GO" id="GO:0043200">
    <property type="term" value="P:response to amino acid"/>
    <property type="evidence" value="ECO:0007669"/>
    <property type="project" value="TreeGrafter"/>
</dbReference>
<evidence type="ECO:0000256" key="3">
    <source>
        <dbReference type="ARBA" id="ARBA00023163"/>
    </source>
</evidence>
<evidence type="ECO:0000313" key="5">
    <source>
        <dbReference type="EMBL" id="OSJ06977.1"/>
    </source>
</evidence>
<keyword evidence="2" id="KW-0238">DNA-binding</keyword>
<dbReference type="SMART" id="SM00344">
    <property type="entry name" value="HTH_ASNC"/>
    <property type="match status" value="1"/>
</dbReference>
<dbReference type="PANTHER" id="PTHR30154">
    <property type="entry name" value="LEUCINE-RESPONSIVE REGULATORY PROTEIN"/>
    <property type="match status" value="1"/>
</dbReference>
<protein>
    <submittedName>
        <fullName evidence="5">AsnC family transcriptional regulator</fullName>
    </submittedName>
</protein>
<dbReference type="SUPFAM" id="SSF54909">
    <property type="entry name" value="Dimeric alpha+beta barrel"/>
    <property type="match status" value="1"/>
</dbReference>
<dbReference type="InterPro" id="IPR000485">
    <property type="entry name" value="AsnC-type_HTH_dom"/>
</dbReference>
<evidence type="ECO:0000259" key="4">
    <source>
        <dbReference type="PROSITE" id="PS50956"/>
    </source>
</evidence>
<dbReference type="OrthoDB" id="8085200at2"/>
<dbReference type="InterPro" id="IPR019888">
    <property type="entry name" value="Tscrpt_reg_AsnC-like"/>
</dbReference>
<dbReference type="PANTHER" id="PTHR30154:SF46">
    <property type="entry name" value="TRANSCRIPTIONAL REGULATORY PROTEIN"/>
    <property type="match status" value="1"/>
</dbReference>
<dbReference type="GO" id="GO:0005829">
    <property type="term" value="C:cytosol"/>
    <property type="evidence" value="ECO:0007669"/>
    <property type="project" value="TreeGrafter"/>
</dbReference>
<dbReference type="PRINTS" id="PR00033">
    <property type="entry name" value="HTHASNC"/>
</dbReference>
<dbReference type="Gene3D" id="3.30.70.920">
    <property type="match status" value="1"/>
</dbReference>
<dbReference type="AlphaFoldDB" id="A0A1X3F8A3"/>
<evidence type="ECO:0000313" key="6">
    <source>
        <dbReference type="Proteomes" id="UP000193553"/>
    </source>
</evidence>
<dbReference type="InterPro" id="IPR036390">
    <property type="entry name" value="WH_DNA-bd_sf"/>
</dbReference>